<keyword evidence="3" id="KW-1185">Reference proteome</keyword>
<dbReference type="Proteomes" id="UP001179842">
    <property type="component" value="Chromosome"/>
</dbReference>
<gene>
    <name evidence="2" type="ORF">QEG99_00790</name>
</gene>
<proteinExistence type="predicted"/>
<evidence type="ECO:0000313" key="3">
    <source>
        <dbReference type="Proteomes" id="UP001179842"/>
    </source>
</evidence>
<keyword evidence="1" id="KW-0812">Transmembrane</keyword>
<feature type="transmembrane region" description="Helical" evidence="1">
    <location>
        <begin position="872"/>
        <end position="895"/>
    </location>
</feature>
<evidence type="ECO:0000256" key="1">
    <source>
        <dbReference type="SAM" id="Phobius"/>
    </source>
</evidence>
<organism evidence="2 3">
    <name type="scientific">Mesomycoplasma lagogenitalium</name>
    <dbReference type="NCBI Taxonomy" id="171286"/>
    <lineage>
        <taxon>Bacteria</taxon>
        <taxon>Bacillati</taxon>
        <taxon>Mycoplasmatota</taxon>
        <taxon>Mycoplasmoidales</taxon>
        <taxon>Metamycoplasmataceae</taxon>
        <taxon>Mesomycoplasma</taxon>
    </lineage>
</organism>
<accession>A0ABY8LWL1</accession>
<reference evidence="2" key="1">
    <citation type="submission" date="2023-04" db="EMBL/GenBank/DDBJ databases">
        <title>Completed genome of Mycoplasma lagogenitalium type strain 12MS.</title>
        <authorList>
            <person name="Spergser J."/>
        </authorList>
    </citation>
    <scope>NUCLEOTIDE SEQUENCE</scope>
    <source>
        <strain evidence="2">12MS</strain>
    </source>
</reference>
<protein>
    <submittedName>
        <fullName evidence="2">Uncharacterized protein</fullName>
    </submittedName>
</protein>
<sequence>MILRFYCSKTENIETKEVEFHFKAAKQKNFLIFKNLDDTVEHFKSLKLNATMWIRENGIFTGSVKSRINENQEVEVEYIEFDVESKKEVATETQEKVVETEKENAEQNNYKLSSSIEEEEKCPDCDCDLECSSLENNLERFYADDQEQVVEEKVESEQNDIFVAENCLKDTCYSKVEDCENCSCSESCDHSKLSDDEFNEFEESNFDEFHCPQCSENCSDEQQPENENVCGCSEEEEKEQNNFIEESVSNCDCDECDCDSGHKLHTCDLKEKHKHYIVKDAHSEFEVDEFEKNLNCDLSGFDGNLEIVLFDQENKDNWKHLLIKKRNSHCQCSMASNVLKKDKKCSQDCECSTCYCDESCQCLDSHQEVEDFSEYESHNSEVESFVVSLPEDSNVLEEEKEEESSTDFVDENLDPETEELEVYEQAECLECKILSENGDNYSHTHELHEIQCLKAEYLTNDDNQYLINVDEINEEQEFEFEEEEEEDTYLDDTYSDFVEEEIFDVVEEDFEQEELIDTEDESFPIYCAECEAMQSLEDSELLNGCEICDSLLRSEEPLEVEEEEKALNLDVQDSVLLYEEPTSCDHEHLLADEKIAYWNQFSQDEDETVEFLDVKAENDCEICNSYEDVDDELNCPCNEEWTIPSSQYIIENQVEEVETFDDNQELELVEEEHLHTEDEEHFNCPECLEIDEEIAKWSALIAEEEANLAANSTVDYLELSSDVEEIVEEELEAEVEPEVEAFDCQLCKEMDEEIVDDYCNGCHLLAQQDFVPNYDHSFHTSTLSFGGLCYKCGGNTIAIDATDANITVSGRVLGYNSPTPINPTAYSLVNRETNEEIPVEVLDISNLANTTTITVTKEEEPKSESIWTRTNWILWVTVWIALLFLIIAIIVYIFAI</sequence>
<keyword evidence="1" id="KW-1133">Transmembrane helix</keyword>
<keyword evidence="1" id="KW-0472">Membrane</keyword>
<name>A0ABY8LWL1_9BACT</name>
<evidence type="ECO:0000313" key="2">
    <source>
        <dbReference type="EMBL" id="WGI36811.1"/>
    </source>
</evidence>
<dbReference type="EMBL" id="CP122979">
    <property type="protein sequence ID" value="WGI36811.1"/>
    <property type="molecule type" value="Genomic_DNA"/>
</dbReference>
<dbReference type="RefSeq" id="WP_280102114.1">
    <property type="nucleotide sequence ID" value="NZ_CP122979.1"/>
</dbReference>